<comment type="caution">
    <text evidence="2">The sequence shown here is derived from an EMBL/GenBank/DDBJ whole genome shotgun (WGS) entry which is preliminary data.</text>
</comment>
<feature type="compositionally biased region" description="Acidic residues" evidence="1">
    <location>
        <begin position="102"/>
        <end position="111"/>
    </location>
</feature>
<evidence type="ECO:0000256" key="1">
    <source>
        <dbReference type="SAM" id="MobiDB-lite"/>
    </source>
</evidence>
<feature type="region of interest" description="Disordered" evidence="1">
    <location>
        <begin position="74"/>
        <end position="213"/>
    </location>
</feature>
<dbReference type="Proteomes" id="UP000823561">
    <property type="component" value="Chromosome 19"/>
</dbReference>
<dbReference type="PANTHER" id="PTHR22444">
    <property type="entry name" value="GLUTAMATE-RICH PROTEIN 1"/>
    <property type="match status" value="1"/>
</dbReference>
<dbReference type="EMBL" id="JADWDJ010000019">
    <property type="protein sequence ID" value="KAG5266052.1"/>
    <property type="molecule type" value="Genomic_DNA"/>
</dbReference>
<feature type="compositionally biased region" description="Basic residues" evidence="1">
    <location>
        <begin position="115"/>
        <end position="124"/>
    </location>
</feature>
<proteinExistence type="predicted"/>
<keyword evidence="3" id="KW-1185">Reference proteome</keyword>
<name>A0AAV6FXR7_9TELE</name>
<reference evidence="2" key="1">
    <citation type="submission" date="2020-10" db="EMBL/GenBank/DDBJ databases">
        <title>Chromosome-scale genome assembly of the Allis shad, Alosa alosa.</title>
        <authorList>
            <person name="Margot Z."/>
            <person name="Christophe K."/>
            <person name="Cabau C."/>
            <person name="Louis A."/>
            <person name="Berthelot C."/>
            <person name="Parey E."/>
            <person name="Roest Crollius H."/>
            <person name="Montfort J."/>
            <person name="Robinson-Rechavi M."/>
            <person name="Bucao C."/>
            <person name="Bouchez O."/>
            <person name="Gislard M."/>
            <person name="Lluch J."/>
            <person name="Milhes M."/>
            <person name="Lampietro C."/>
            <person name="Lopez Roques C."/>
            <person name="Donnadieu C."/>
            <person name="Braasch I."/>
            <person name="Desvignes T."/>
            <person name="Postlethwait J."/>
            <person name="Bobe J."/>
            <person name="Guiguen Y."/>
        </authorList>
    </citation>
    <scope>NUCLEOTIDE SEQUENCE</scope>
    <source>
        <strain evidence="2">M-15738</strain>
        <tissue evidence="2">Blood</tissue>
    </source>
</reference>
<evidence type="ECO:0000313" key="3">
    <source>
        <dbReference type="Proteomes" id="UP000823561"/>
    </source>
</evidence>
<feature type="compositionally biased region" description="Acidic residues" evidence="1">
    <location>
        <begin position="194"/>
        <end position="209"/>
    </location>
</feature>
<sequence length="322" mass="35818">MSIRKEVFQAKVLQKLYPAPAELKLEKVIDPPSTTKVESIGNKDGVIATSNKPVKGNGDGGIPTFAGRRLYTVLPPPEGYRGGAELPVVGPALESTSKGSDQSEEADDIQEEQPRRKRRRRKKKVSEVPADRSEGKESVTGSEVDAAQTTSAAERLSRNKKRKLKKKRHKEKLRSLGLAPPASAVEFTYQHTEDTEEEDKTEDEEEEKEEFNNEHANEVLEFLETTLQTYISDRSSPERTPPSGAVALLCSLSDRTAPPGELARLRSLKDLVLRRSVEELSRALEEFRSSTAISLEEASAVYTLFHYWITDIFPLGAEVLKT</sequence>
<gene>
    <name evidence="2" type="ORF">AALO_G00249280</name>
</gene>
<dbReference type="InterPro" id="IPR026719">
    <property type="entry name" value="ERICH1"/>
</dbReference>
<evidence type="ECO:0000313" key="2">
    <source>
        <dbReference type="EMBL" id="KAG5266052.1"/>
    </source>
</evidence>
<dbReference type="AlphaFoldDB" id="A0AAV6FXR7"/>
<feature type="compositionally biased region" description="Basic and acidic residues" evidence="1">
    <location>
        <begin position="125"/>
        <end position="137"/>
    </location>
</feature>
<dbReference type="PANTHER" id="PTHR22444:SF1">
    <property type="entry name" value="GLUTAMATE-RICH PROTEIN 1"/>
    <property type="match status" value="1"/>
</dbReference>
<organism evidence="2 3">
    <name type="scientific">Alosa alosa</name>
    <name type="common">allis shad</name>
    <dbReference type="NCBI Taxonomy" id="278164"/>
    <lineage>
        <taxon>Eukaryota</taxon>
        <taxon>Metazoa</taxon>
        <taxon>Chordata</taxon>
        <taxon>Craniata</taxon>
        <taxon>Vertebrata</taxon>
        <taxon>Euteleostomi</taxon>
        <taxon>Actinopterygii</taxon>
        <taxon>Neopterygii</taxon>
        <taxon>Teleostei</taxon>
        <taxon>Clupei</taxon>
        <taxon>Clupeiformes</taxon>
        <taxon>Clupeoidei</taxon>
        <taxon>Clupeidae</taxon>
        <taxon>Alosa</taxon>
    </lineage>
</organism>
<protein>
    <recommendedName>
        <fullName evidence="4">Glutamate-rich protein 1</fullName>
    </recommendedName>
</protein>
<feature type="compositionally biased region" description="Basic residues" evidence="1">
    <location>
        <begin position="158"/>
        <end position="172"/>
    </location>
</feature>
<evidence type="ECO:0008006" key="4">
    <source>
        <dbReference type="Google" id="ProtNLM"/>
    </source>
</evidence>
<accession>A0AAV6FXR7</accession>